<proteinExistence type="predicted"/>
<feature type="compositionally biased region" description="Gly residues" evidence="1">
    <location>
        <begin position="20"/>
        <end position="31"/>
    </location>
</feature>
<sequence length="158" mass="16954">MDRLDPQTTPQQETPDPLIHGGGGAIAGGTPSGEFDPWRYRDDAGVTGADLVGYKVEATDGGIGKIDSASHEVNASHLVVDTGPWIFGKKVMLPAGVVNHVDHDDRKVYVDRTKEQIKDAPEFDDTGREDPAYRDKLGGYYGGTYGTTGWTVPPGRAL</sequence>
<dbReference type="RefSeq" id="WP_192767527.1">
    <property type="nucleotide sequence ID" value="NZ_JADBEB010000001.1"/>
</dbReference>
<dbReference type="AlphaFoldDB" id="A0A927MAY8"/>
<dbReference type="SUPFAM" id="SSF50346">
    <property type="entry name" value="PRC-barrel domain"/>
    <property type="match status" value="1"/>
</dbReference>
<feature type="region of interest" description="Disordered" evidence="1">
    <location>
        <begin position="1"/>
        <end position="35"/>
    </location>
</feature>
<reference evidence="2" key="1">
    <citation type="submission" date="2020-10" db="EMBL/GenBank/DDBJ databases">
        <title>Sequencing the genomes of 1000 actinobacteria strains.</title>
        <authorList>
            <person name="Klenk H.-P."/>
        </authorList>
    </citation>
    <scope>NUCLEOTIDE SEQUENCE</scope>
    <source>
        <strain evidence="2">DSM 46832</strain>
    </source>
</reference>
<dbReference type="Gene3D" id="3.90.50.10">
    <property type="entry name" value="Photosynthetic Reaction Center, subunit H, domain 2"/>
    <property type="match status" value="1"/>
</dbReference>
<accession>A0A927MAY8</accession>
<evidence type="ECO:0000313" key="3">
    <source>
        <dbReference type="Proteomes" id="UP000649753"/>
    </source>
</evidence>
<evidence type="ECO:0008006" key="4">
    <source>
        <dbReference type="Google" id="ProtNLM"/>
    </source>
</evidence>
<keyword evidence="3" id="KW-1185">Reference proteome</keyword>
<dbReference type="GO" id="GO:0019684">
    <property type="term" value="P:photosynthesis, light reaction"/>
    <property type="evidence" value="ECO:0007669"/>
    <property type="project" value="InterPro"/>
</dbReference>
<gene>
    <name evidence="2" type="ORF">H4W31_003373</name>
</gene>
<dbReference type="InterPro" id="IPR014747">
    <property type="entry name" value="Bac_photo_RC_H_C"/>
</dbReference>
<name>A0A927MAY8_9ACTN</name>
<comment type="caution">
    <text evidence="2">The sequence shown here is derived from an EMBL/GenBank/DDBJ whole genome shotgun (WGS) entry which is preliminary data.</text>
</comment>
<feature type="compositionally biased region" description="Low complexity" evidence="1">
    <location>
        <begin position="1"/>
        <end position="15"/>
    </location>
</feature>
<dbReference type="EMBL" id="JADBEB010000001">
    <property type="protein sequence ID" value="MBE1487735.1"/>
    <property type="molecule type" value="Genomic_DNA"/>
</dbReference>
<evidence type="ECO:0000313" key="2">
    <source>
        <dbReference type="EMBL" id="MBE1487735.1"/>
    </source>
</evidence>
<dbReference type="InterPro" id="IPR011033">
    <property type="entry name" value="PRC_barrel-like_sf"/>
</dbReference>
<evidence type="ECO:0000256" key="1">
    <source>
        <dbReference type="SAM" id="MobiDB-lite"/>
    </source>
</evidence>
<dbReference type="Proteomes" id="UP000649753">
    <property type="component" value="Unassembled WGS sequence"/>
</dbReference>
<organism evidence="2 3">
    <name type="scientific">Plantactinospora soyae</name>
    <dbReference type="NCBI Taxonomy" id="1544732"/>
    <lineage>
        <taxon>Bacteria</taxon>
        <taxon>Bacillati</taxon>
        <taxon>Actinomycetota</taxon>
        <taxon>Actinomycetes</taxon>
        <taxon>Micromonosporales</taxon>
        <taxon>Micromonosporaceae</taxon>
        <taxon>Plantactinospora</taxon>
    </lineage>
</organism>
<protein>
    <recommendedName>
        <fullName evidence="4">PRC-barrel domain containing protein</fullName>
    </recommendedName>
</protein>
<dbReference type="GO" id="GO:0030077">
    <property type="term" value="C:plasma membrane light-harvesting complex"/>
    <property type="evidence" value="ECO:0007669"/>
    <property type="project" value="InterPro"/>
</dbReference>